<organism evidence="2">
    <name type="scientific">Heterosigma akashiwo</name>
    <name type="common">Chromophytic alga</name>
    <name type="synonym">Heterosigma carterae</name>
    <dbReference type="NCBI Taxonomy" id="2829"/>
    <lineage>
        <taxon>Eukaryota</taxon>
        <taxon>Sar</taxon>
        <taxon>Stramenopiles</taxon>
        <taxon>Ochrophyta</taxon>
        <taxon>Raphidophyceae</taxon>
        <taxon>Chattonellales</taxon>
        <taxon>Chattonellaceae</taxon>
        <taxon>Heterosigma</taxon>
    </lineage>
</organism>
<reference evidence="2" key="1">
    <citation type="submission" date="2021-01" db="EMBL/GenBank/DDBJ databases">
        <authorList>
            <person name="Corre E."/>
            <person name="Pelletier E."/>
            <person name="Niang G."/>
            <person name="Scheremetjew M."/>
            <person name="Finn R."/>
            <person name="Kale V."/>
            <person name="Holt S."/>
            <person name="Cochrane G."/>
            <person name="Meng A."/>
            <person name="Brown T."/>
            <person name="Cohen L."/>
        </authorList>
    </citation>
    <scope>NUCLEOTIDE SEQUENCE</scope>
    <source>
        <strain evidence="2">CCMP3107</strain>
    </source>
</reference>
<protein>
    <submittedName>
        <fullName evidence="2">Uncharacterized protein</fullName>
    </submittedName>
</protein>
<evidence type="ECO:0000256" key="1">
    <source>
        <dbReference type="SAM" id="MobiDB-lite"/>
    </source>
</evidence>
<feature type="compositionally biased region" description="Polar residues" evidence="1">
    <location>
        <begin position="162"/>
        <end position="173"/>
    </location>
</feature>
<feature type="region of interest" description="Disordered" evidence="1">
    <location>
        <begin position="1"/>
        <end position="58"/>
    </location>
</feature>
<feature type="compositionally biased region" description="Polar residues" evidence="1">
    <location>
        <begin position="40"/>
        <end position="51"/>
    </location>
</feature>
<proteinExistence type="predicted"/>
<feature type="compositionally biased region" description="Basic residues" evidence="1">
    <location>
        <begin position="1"/>
        <end position="13"/>
    </location>
</feature>
<sequence length="179" mass="18894">MKKRKQGQKKKKKKDPEDEQKKSGKVARKQCGGEERGECQDSSTRARQTLGPQKLGGVGKGTAAAAVGTAAAATAAARAGILTTICPTTIHLSTMGTTATAAITSTLAIQNGPSTPQFMMINSQTTIATIAIPLVSSSSHCLRVIFYLPHITTTTTTTNNNRNENGRGQQPTRSRNDDP</sequence>
<feature type="region of interest" description="Disordered" evidence="1">
    <location>
        <begin position="154"/>
        <end position="179"/>
    </location>
</feature>
<name>A0A7S3Y8N2_HETAK</name>
<evidence type="ECO:0000313" key="2">
    <source>
        <dbReference type="EMBL" id="CAE0644342.1"/>
    </source>
</evidence>
<accession>A0A7S3Y8N2</accession>
<dbReference type="EMBL" id="HBIU01051128">
    <property type="protein sequence ID" value="CAE0644342.1"/>
    <property type="molecule type" value="Transcribed_RNA"/>
</dbReference>
<dbReference type="AlphaFoldDB" id="A0A7S3Y8N2"/>
<gene>
    <name evidence="2" type="ORF">HAKA00212_LOCUS22620</name>
</gene>